<dbReference type="EC" id="2.7.6.3" evidence="2"/>
<feature type="domain" description="7,8-dihydro-6-hydroxymethylpterin-pyrophosphokinase" evidence="8">
    <location>
        <begin position="1"/>
        <end position="128"/>
    </location>
</feature>
<dbReference type="NCBIfam" id="TIGR01498">
    <property type="entry name" value="folK"/>
    <property type="match status" value="1"/>
</dbReference>
<evidence type="ECO:0000256" key="5">
    <source>
        <dbReference type="ARBA" id="ARBA00022777"/>
    </source>
</evidence>
<dbReference type="PANTHER" id="PTHR43071">
    <property type="entry name" value="2-AMINO-4-HYDROXY-6-HYDROXYMETHYLDIHYDROPTERIDINE PYROPHOSPHOKINASE"/>
    <property type="match status" value="1"/>
</dbReference>
<dbReference type="GO" id="GO:0046654">
    <property type="term" value="P:tetrahydrofolate biosynthetic process"/>
    <property type="evidence" value="ECO:0007669"/>
    <property type="project" value="UniProtKB-UniPathway"/>
</dbReference>
<evidence type="ECO:0000256" key="2">
    <source>
        <dbReference type="ARBA" id="ARBA00013253"/>
    </source>
</evidence>
<gene>
    <name evidence="9" type="ORF">S01H4_36607</name>
</gene>
<keyword evidence="6" id="KW-0067">ATP-binding</keyword>
<dbReference type="GO" id="GO:0016301">
    <property type="term" value="F:kinase activity"/>
    <property type="evidence" value="ECO:0007669"/>
    <property type="project" value="UniProtKB-KW"/>
</dbReference>
<protein>
    <recommendedName>
        <fullName evidence="2">2-amino-4-hydroxy-6-hydroxymethyldihydropteridine diphosphokinase</fullName>
        <ecNumber evidence="2">2.7.6.3</ecNumber>
    </recommendedName>
</protein>
<keyword evidence="5" id="KW-0418">Kinase</keyword>
<dbReference type="GO" id="GO:0046656">
    <property type="term" value="P:folic acid biosynthetic process"/>
    <property type="evidence" value="ECO:0007669"/>
    <property type="project" value="UniProtKB-KW"/>
</dbReference>
<dbReference type="CDD" id="cd00483">
    <property type="entry name" value="HPPK"/>
    <property type="match status" value="1"/>
</dbReference>
<dbReference type="GO" id="GO:0005524">
    <property type="term" value="F:ATP binding"/>
    <property type="evidence" value="ECO:0007669"/>
    <property type="project" value="UniProtKB-KW"/>
</dbReference>
<name>X1CBM4_9ZZZZ</name>
<evidence type="ECO:0000259" key="8">
    <source>
        <dbReference type="Pfam" id="PF01288"/>
    </source>
</evidence>
<keyword evidence="4" id="KW-0547">Nucleotide-binding</keyword>
<sequence>LSLGSNLGNREKNLNAARERLTKVIERMRMSRIYETEPLYVTNQPLFLNAVISGFAALSCFDLLDLIKTIEKQMGRNRDHELANGPRTLDIDILLFGKTVLNTDRLIIPHPKIGERMFVLIPLIELDPEIKNPATGISYSESLNKITEQGVYTYDPKHYNLFLNSTPKAFAGHKK</sequence>
<dbReference type="InterPro" id="IPR000550">
    <property type="entry name" value="Hppk"/>
</dbReference>
<dbReference type="SUPFAM" id="SSF55083">
    <property type="entry name" value="6-hydroxymethyl-7,8-dihydropterin pyrophosphokinase, HPPK"/>
    <property type="match status" value="1"/>
</dbReference>
<accession>X1CBM4</accession>
<evidence type="ECO:0000256" key="4">
    <source>
        <dbReference type="ARBA" id="ARBA00022741"/>
    </source>
</evidence>
<comment type="pathway">
    <text evidence="1">Cofactor biosynthesis; tetrahydrofolate biosynthesis; 2-amino-4-hydroxy-6-hydroxymethyl-7,8-dihydropteridine diphosphate from 7,8-dihydroneopterin triphosphate: step 4/4.</text>
</comment>
<dbReference type="EMBL" id="BART01019587">
    <property type="protein sequence ID" value="GAG93713.1"/>
    <property type="molecule type" value="Genomic_DNA"/>
</dbReference>
<keyword evidence="3" id="KW-0808">Transferase</keyword>
<dbReference type="AlphaFoldDB" id="X1CBM4"/>
<evidence type="ECO:0000256" key="6">
    <source>
        <dbReference type="ARBA" id="ARBA00022840"/>
    </source>
</evidence>
<dbReference type="Pfam" id="PF01288">
    <property type="entry name" value="HPPK"/>
    <property type="match status" value="1"/>
</dbReference>
<evidence type="ECO:0000313" key="9">
    <source>
        <dbReference type="EMBL" id="GAG93713.1"/>
    </source>
</evidence>
<keyword evidence="7" id="KW-0289">Folate biosynthesis</keyword>
<evidence type="ECO:0000256" key="1">
    <source>
        <dbReference type="ARBA" id="ARBA00005051"/>
    </source>
</evidence>
<evidence type="ECO:0000256" key="7">
    <source>
        <dbReference type="ARBA" id="ARBA00022909"/>
    </source>
</evidence>
<dbReference type="PANTHER" id="PTHR43071:SF1">
    <property type="entry name" value="2-AMINO-4-HYDROXY-6-HYDROXYMETHYLDIHYDROPTERIDINE PYROPHOSPHOKINASE"/>
    <property type="match status" value="1"/>
</dbReference>
<dbReference type="InterPro" id="IPR035907">
    <property type="entry name" value="Hppk_sf"/>
</dbReference>
<evidence type="ECO:0000256" key="3">
    <source>
        <dbReference type="ARBA" id="ARBA00022679"/>
    </source>
</evidence>
<organism evidence="9">
    <name type="scientific">marine sediment metagenome</name>
    <dbReference type="NCBI Taxonomy" id="412755"/>
    <lineage>
        <taxon>unclassified sequences</taxon>
        <taxon>metagenomes</taxon>
        <taxon>ecological metagenomes</taxon>
    </lineage>
</organism>
<comment type="caution">
    <text evidence="9">The sequence shown here is derived from an EMBL/GenBank/DDBJ whole genome shotgun (WGS) entry which is preliminary data.</text>
</comment>
<feature type="non-terminal residue" evidence="9">
    <location>
        <position position="1"/>
    </location>
</feature>
<proteinExistence type="predicted"/>
<reference evidence="9" key="1">
    <citation type="journal article" date="2014" name="Front. Microbiol.">
        <title>High frequency of phylogenetically diverse reductive dehalogenase-homologous genes in deep subseafloor sedimentary metagenomes.</title>
        <authorList>
            <person name="Kawai M."/>
            <person name="Futagami T."/>
            <person name="Toyoda A."/>
            <person name="Takaki Y."/>
            <person name="Nishi S."/>
            <person name="Hori S."/>
            <person name="Arai W."/>
            <person name="Tsubouchi T."/>
            <person name="Morono Y."/>
            <person name="Uchiyama I."/>
            <person name="Ito T."/>
            <person name="Fujiyama A."/>
            <person name="Inagaki F."/>
            <person name="Takami H."/>
        </authorList>
    </citation>
    <scope>NUCLEOTIDE SEQUENCE</scope>
    <source>
        <strain evidence="9">Expedition CK06-06</strain>
    </source>
</reference>
<dbReference type="Gene3D" id="3.30.70.560">
    <property type="entry name" value="7,8-Dihydro-6-hydroxymethylpterin-pyrophosphokinase HPPK"/>
    <property type="match status" value="1"/>
</dbReference>
<dbReference type="GO" id="GO:0003848">
    <property type="term" value="F:2-amino-4-hydroxy-6-hydroxymethyldihydropteridine diphosphokinase activity"/>
    <property type="evidence" value="ECO:0007669"/>
    <property type="project" value="UniProtKB-EC"/>
</dbReference>
<dbReference type="UniPathway" id="UPA00077">
    <property type="reaction ID" value="UER00155"/>
</dbReference>